<dbReference type="EMBL" id="BLPG01000001">
    <property type="protein sequence ID" value="GFJ92111.1"/>
    <property type="molecule type" value="Genomic_DNA"/>
</dbReference>
<protein>
    <submittedName>
        <fullName evidence="1">Uncharacterized protein</fullName>
    </submittedName>
</protein>
<keyword evidence="2" id="KW-1185">Reference proteome</keyword>
<dbReference type="Proteomes" id="UP000482960">
    <property type="component" value="Unassembled WGS sequence"/>
</dbReference>
<accession>A0A6V8LBG3</accession>
<gene>
    <name evidence="1" type="ORF">Prum_057530</name>
</gene>
<sequence>MLPLYVEPDPSVSPTPSNRLIEVDPGIGVAALQSADLSADPTTAWTLGQHVVLADGTRAYWDGDHWRDGEAP</sequence>
<reference evidence="1 2" key="1">
    <citation type="submission" date="2020-03" db="EMBL/GenBank/DDBJ databases">
        <title>Whole genome shotgun sequence of Phytohabitans rumicis NBRC 108638.</title>
        <authorList>
            <person name="Komaki H."/>
            <person name="Tamura T."/>
        </authorList>
    </citation>
    <scope>NUCLEOTIDE SEQUENCE [LARGE SCALE GENOMIC DNA]</scope>
    <source>
        <strain evidence="1 2">NBRC 108638</strain>
    </source>
</reference>
<evidence type="ECO:0000313" key="2">
    <source>
        <dbReference type="Proteomes" id="UP000482960"/>
    </source>
</evidence>
<comment type="caution">
    <text evidence="1">The sequence shown here is derived from an EMBL/GenBank/DDBJ whole genome shotgun (WGS) entry which is preliminary data.</text>
</comment>
<organism evidence="1 2">
    <name type="scientific">Phytohabitans rumicis</name>
    <dbReference type="NCBI Taxonomy" id="1076125"/>
    <lineage>
        <taxon>Bacteria</taxon>
        <taxon>Bacillati</taxon>
        <taxon>Actinomycetota</taxon>
        <taxon>Actinomycetes</taxon>
        <taxon>Micromonosporales</taxon>
        <taxon>Micromonosporaceae</taxon>
    </lineage>
</organism>
<evidence type="ECO:0000313" key="1">
    <source>
        <dbReference type="EMBL" id="GFJ92111.1"/>
    </source>
</evidence>
<name>A0A6V8LBG3_9ACTN</name>
<dbReference type="AlphaFoldDB" id="A0A6V8LBG3"/>
<reference evidence="1 2" key="2">
    <citation type="submission" date="2020-03" db="EMBL/GenBank/DDBJ databases">
        <authorList>
            <person name="Ichikawa N."/>
            <person name="Kimura A."/>
            <person name="Kitahashi Y."/>
            <person name="Uohara A."/>
        </authorList>
    </citation>
    <scope>NUCLEOTIDE SEQUENCE [LARGE SCALE GENOMIC DNA]</scope>
    <source>
        <strain evidence="1 2">NBRC 108638</strain>
    </source>
</reference>
<proteinExistence type="predicted"/>